<feature type="domain" description="AB hydrolase-1" evidence="1">
    <location>
        <begin position="1"/>
        <end position="75"/>
    </location>
</feature>
<gene>
    <name evidence="2" type="ORF">PILCRDRAFT_785761</name>
</gene>
<dbReference type="InParanoid" id="A0A0C3FTT7"/>
<accession>A0A0C3FTT7</accession>
<reference evidence="2 3" key="1">
    <citation type="submission" date="2014-04" db="EMBL/GenBank/DDBJ databases">
        <authorList>
            <consortium name="DOE Joint Genome Institute"/>
            <person name="Kuo A."/>
            <person name="Tarkka M."/>
            <person name="Buscot F."/>
            <person name="Kohler A."/>
            <person name="Nagy L.G."/>
            <person name="Floudas D."/>
            <person name="Copeland A."/>
            <person name="Barry K.W."/>
            <person name="Cichocki N."/>
            <person name="Veneault-Fourrey C."/>
            <person name="LaButti K."/>
            <person name="Lindquist E.A."/>
            <person name="Lipzen A."/>
            <person name="Lundell T."/>
            <person name="Morin E."/>
            <person name="Murat C."/>
            <person name="Sun H."/>
            <person name="Tunlid A."/>
            <person name="Henrissat B."/>
            <person name="Grigoriev I.V."/>
            <person name="Hibbett D.S."/>
            <person name="Martin F."/>
            <person name="Nordberg H.P."/>
            <person name="Cantor M.N."/>
            <person name="Hua S.X."/>
        </authorList>
    </citation>
    <scope>NUCLEOTIDE SEQUENCE [LARGE SCALE GENOMIC DNA]</scope>
    <source>
        <strain evidence="2 3">F 1598</strain>
    </source>
</reference>
<dbReference type="AlphaFoldDB" id="A0A0C3FTT7"/>
<sequence>MIHSFALSTLAFRSQFADERLKSKFNLIAFVSLGHCQTRARVEHWTYWDSAWVFLQAMDALGISVAFILGSSQGG</sequence>
<dbReference type="SUPFAM" id="SSF53474">
    <property type="entry name" value="alpha/beta-Hydrolases"/>
    <property type="match status" value="1"/>
</dbReference>
<evidence type="ECO:0000313" key="3">
    <source>
        <dbReference type="Proteomes" id="UP000054166"/>
    </source>
</evidence>
<evidence type="ECO:0000259" key="1">
    <source>
        <dbReference type="Pfam" id="PF00561"/>
    </source>
</evidence>
<dbReference type="HOGENOM" id="CLU_2671925_0_0_1"/>
<evidence type="ECO:0000313" key="2">
    <source>
        <dbReference type="EMBL" id="KIM82266.1"/>
    </source>
</evidence>
<name>A0A0C3FTT7_PILCF</name>
<dbReference type="OrthoDB" id="19657at2759"/>
<dbReference type="Proteomes" id="UP000054166">
    <property type="component" value="Unassembled WGS sequence"/>
</dbReference>
<proteinExistence type="predicted"/>
<dbReference type="InterPro" id="IPR000073">
    <property type="entry name" value="AB_hydrolase_1"/>
</dbReference>
<dbReference type="STRING" id="765440.A0A0C3FTT7"/>
<dbReference type="Pfam" id="PF00561">
    <property type="entry name" value="Abhydrolase_1"/>
    <property type="match status" value="1"/>
</dbReference>
<organism evidence="2 3">
    <name type="scientific">Piloderma croceum (strain F 1598)</name>
    <dbReference type="NCBI Taxonomy" id="765440"/>
    <lineage>
        <taxon>Eukaryota</taxon>
        <taxon>Fungi</taxon>
        <taxon>Dikarya</taxon>
        <taxon>Basidiomycota</taxon>
        <taxon>Agaricomycotina</taxon>
        <taxon>Agaricomycetes</taxon>
        <taxon>Agaricomycetidae</taxon>
        <taxon>Atheliales</taxon>
        <taxon>Atheliaceae</taxon>
        <taxon>Piloderma</taxon>
    </lineage>
</organism>
<dbReference type="InterPro" id="IPR029058">
    <property type="entry name" value="AB_hydrolase_fold"/>
</dbReference>
<dbReference type="Gene3D" id="3.40.50.1820">
    <property type="entry name" value="alpha/beta hydrolase"/>
    <property type="match status" value="1"/>
</dbReference>
<protein>
    <recommendedName>
        <fullName evidence="1">AB hydrolase-1 domain-containing protein</fullName>
    </recommendedName>
</protein>
<reference evidence="3" key="2">
    <citation type="submission" date="2015-01" db="EMBL/GenBank/DDBJ databases">
        <title>Evolutionary Origins and Diversification of the Mycorrhizal Mutualists.</title>
        <authorList>
            <consortium name="DOE Joint Genome Institute"/>
            <consortium name="Mycorrhizal Genomics Consortium"/>
            <person name="Kohler A."/>
            <person name="Kuo A."/>
            <person name="Nagy L.G."/>
            <person name="Floudas D."/>
            <person name="Copeland A."/>
            <person name="Barry K.W."/>
            <person name="Cichocki N."/>
            <person name="Veneault-Fourrey C."/>
            <person name="LaButti K."/>
            <person name="Lindquist E.A."/>
            <person name="Lipzen A."/>
            <person name="Lundell T."/>
            <person name="Morin E."/>
            <person name="Murat C."/>
            <person name="Riley R."/>
            <person name="Ohm R."/>
            <person name="Sun H."/>
            <person name="Tunlid A."/>
            <person name="Henrissat B."/>
            <person name="Grigoriev I.V."/>
            <person name="Hibbett D.S."/>
            <person name="Martin F."/>
        </authorList>
    </citation>
    <scope>NUCLEOTIDE SEQUENCE [LARGE SCALE GENOMIC DNA]</scope>
    <source>
        <strain evidence="3">F 1598</strain>
    </source>
</reference>
<dbReference type="EMBL" id="KN832995">
    <property type="protein sequence ID" value="KIM82266.1"/>
    <property type="molecule type" value="Genomic_DNA"/>
</dbReference>
<keyword evidence="3" id="KW-1185">Reference proteome</keyword>